<gene>
    <name evidence="2" type="ORF">A1353_08410</name>
</gene>
<name>A0A177MNK7_METMH</name>
<dbReference type="Proteomes" id="UP000077763">
    <property type="component" value="Unassembled WGS sequence"/>
</dbReference>
<comment type="caution">
    <text evidence="2">The sequence shown here is derived from an EMBL/GenBank/DDBJ whole genome shotgun (WGS) entry which is preliminary data.</text>
</comment>
<feature type="domain" description="CN hydrolase" evidence="1">
    <location>
        <begin position="1"/>
        <end position="246"/>
    </location>
</feature>
<evidence type="ECO:0000313" key="2">
    <source>
        <dbReference type="EMBL" id="OAI07035.1"/>
    </source>
</evidence>
<evidence type="ECO:0000313" key="3">
    <source>
        <dbReference type="Proteomes" id="UP000077763"/>
    </source>
</evidence>
<dbReference type="Gene3D" id="3.60.110.10">
    <property type="entry name" value="Carbon-nitrogen hydrolase"/>
    <property type="match status" value="1"/>
</dbReference>
<sequence>MKIALVQLDADDALWRTAAIPTVLALSKAADLVVFPECMPFYKVGKQAPSIKQACQLLTQYTHKHSAFIAGGYVVEDEALRNAAFLVYQGKIYGQYFKRIVWQDEPIVVGSSAVRFEWGAHKACIPLICADAAENPTPVGTCMMYEAIQLGANSDTPIVVPSYSAGLTQAMWREALYFWSTGCGAPVAICGISGQSRVTYQDGDVRKHYGGGGSAVFWPDGSRTRQSSKRGIYIVDTTTGISEYRRLP</sequence>
<dbReference type="AlphaFoldDB" id="A0A177MNK7"/>
<reference evidence="2 3" key="1">
    <citation type="submission" date="2016-03" db="EMBL/GenBank/DDBJ databases">
        <authorList>
            <person name="Ploux O."/>
        </authorList>
    </citation>
    <scope>NUCLEOTIDE SEQUENCE [LARGE SCALE GENOMIC DNA]</scope>
    <source>
        <strain evidence="2 3">R-45371</strain>
    </source>
</reference>
<organism evidence="2 3">
    <name type="scientific">Methylomonas methanica</name>
    <dbReference type="NCBI Taxonomy" id="421"/>
    <lineage>
        <taxon>Bacteria</taxon>
        <taxon>Pseudomonadati</taxon>
        <taxon>Pseudomonadota</taxon>
        <taxon>Gammaproteobacteria</taxon>
        <taxon>Methylococcales</taxon>
        <taxon>Methylococcaceae</taxon>
        <taxon>Methylomonas</taxon>
    </lineage>
</organism>
<dbReference type="EMBL" id="LUUH01000030">
    <property type="protein sequence ID" value="OAI07035.1"/>
    <property type="molecule type" value="Genomic_DNA"/>
</dbReference>
<dbReference type="InterPro" id="IPR003010">
    <property type="entry name" value="C-N_Hydrolase"/>
</dbReference>
<accession>A0A177MNK7</accession>
<evidence type="ECO:0000259" key="1">
    <source>
        <dbReference type="PROSITE" id="PS50263"/>
    </source>
</evidence>
<proteinExistence type="predicted"/>
<dbReference type="InterPro" id="IPR036526">
    <property type="entry name" value="C-N_Hydrolase_sf"/>
</dbReference>
<dbReference type="SUPFAM" id="SSF56317">
    <property type="entry name" value="Carbon-nitrogen hydrolase"/>
    <property type="match status" value="1"/>
</dbReference>
<protein>
    <recommendedName>
        <fullName evidence="1">CN hydrolase domain-containing protein</fullName>
    </recommendedName>
</protein>
<dbReference type="PROSITE" id="PS50263">
    <property type="entry name" value="CN_HYDROLASE"/>
    <property type="match status" value="1"/>
</dbReference>
<dbReference type="RefSeq" id="WP_064035895.1">
    <property type="nucleotide sequence ID" value="NZ_LUUH01000030.1"/>
</dbReference>